<evidence type="ECO:0000313" key="2">
    <source>
        <dbReference type="EMBL" id="KAK3514561.1"/>
    </source>
</evidence>
<dbReference type="Pfam" id="PF09004">
    <property type="entry name" value="ALKBH8_N"/>
    <property type="match status" value="1"/>
</dbReference>
<accession>A0AAE0UR12</accession>
<dbReference type="Pfam" id="PF00078">
    <property type="entry name" value="RVT_1"/>
    <property type="match status" value="1"/>
</dbReference>
<evidence type="ECO:0000259" key="1">
    <source>
        <dbReference type="PROSITE" id="PS50878"/>
    </source>
</evidence>
<dbReference type="InterPro" id="IPR000477">
    <property type="entry name" value="RT_dom"/>
</dbReference>
<proteinExistence type="predicted"/>
<dbReference type="InterPro" id="IPR043502">
    <property type="entry name" value="DNA/RNA_pol_sf"/>
</dbReference>
<sequence length="330" mass="37295">MLGMIVASQHMVDHGSLSTASVVPSKLITKLSGLGICTSMCNWIMDFLTNRPQSIKLGNHISSTLILNTGIPQGCVLSPLLYALFTQDCVPRHNSNIFIKYADDTTVVGRISNNDESAYREEIQSLSAWCSMNNLTLNATKTKELIVDFQKSNSSRHSPIYINGSEVERVSSFKFLGVHISEDLSWHQNTSTLVRKAQQHLHFLIKLKKVHLSPKILTNFYGCILENILTSPITVWYGSSTVCERKSLQRVVKTAQLIIGTQLPAIEFLHHIRCLRRAHKIIKDSSHPNHKLFNLLPSRRIYRSIHTRTSSFRASFFLTTINVLNCTLHR</sequence>
<dbReference type="InterPro" id="IPR015095">
    <property type="entry name" value="AlkB_hom8_N"/>
</dbReference>
<dbReference type="GO" id="GO:0008168">
    <property type="term" value="F:methyltransferase activity"/>
    <property type="evidence" value="ECO:0007669"/>
    <property type="project" value="InterPro"/>
</dbReference>
<dbReference type="AlphaFoldDB" id="A0AAE0UR12"/>
<dbReference type="GO" id="GO:0016706">
    <property type="term" value="F:2-oxoglutarate-dependent dioxygenase activity"/>
    <property type="evidence" value="ECO:0007669"/>
    <property type="project" value="InterPro"/>
</dbReference>
<reference evidence="2" key="1">
    <citation type="submission" date="2023-06" db="EMBL/GenBank/DDBJ databases">
        <title>Male Hemibagrus guttatus genome.</title>
        <authorList>
            <person name="Bian C."/>
        </authorList>
    </citation>
    <scope>NUCLEOTIDE SEQUENCE</scope>
    <source>
        <strain evidence="2">Male_cb2023</strain>
        <tissue evidence="2">Muscle</tissue>
    </source>
</reference>
<dbReference type="PROSITE" id="PS50878">
    <property type="entry name" value="RT_POL"/>
    <property type="match status" value="1"/>
</dbReference>
<dbReference type="PANTHER" id="PTHR33332">
    <property type="entry name" value="REVERSE TRANSCRIPTASE DOMAIN-CONTAINING PROTEIN"/>
    <property type="match status" value="1"/>
</dbReference>
<dbReference type="EMBL" id="JAUCMX010000021">
    <property type="protein sequence ID" value="KAK3514561.1"/>
    <property type="molecule type" value="Genomic_DNA"/>
</dbReference>
<protein>
    <recommendedName>
        <fullName evidence="1">Reverse transcriptase domain-containing protein</fullName>
    </recommendedName>
</protein>
<evidence type="ECO:0000313" key="3">
    <source>
        <dbReference type="Proteomes" id="UP001274896"/>
    </source>
</evidence>
<feature type="domain" description="Reverse transcriptase" evidence="1">
    <location>
        <begin position="1"/>
        <end position="180"/>
    </location>
</feature>
<name>A0AAE0UR12_9TELE</name>
<keyword evidence="3" id="KW-1185">Reference proteome</keyword>
<dbReference type="Proteomes" id="UP001274896">
    <property type="component" value="Unassembled WGS sequence"/>
</dbReference>
<gene>
    <name evidence="2" type="ORF">QTP70_021614</name>
</gene>
<comment type="caution">
    <text evidence="2">The sequence shown here is derived from an EMBL/GenBank/DDBJ whole genome shotgun (WGS) entry which is preliminary data.</text>
</comment>
<organism evidence="2 3">
    <name type="scientific">Hemibagrus guttatus</name>
    <dbReference type="NCBI Taxonomy" id="175788"/>
    <lineage>
        <taxon>Eukaryota</taxon>
        <taxon>Metazoa</taxon>
        <taxon>Chordata</taxon>
        <taxon>Craniata</taxon>
        <taxon>Vertebrata</taxon>
        <taxon>Euteleostomi</taxon>
        <taxon>Actinopterygii</taxon>
        <taxon>Neopterygii</taxon>
        <taxon>Teleostei</taxon>
        <taxon>Ostariophysi</taxon>
        <taxon>Siluriformes</taxon>
        <taxon>Bagridae</taxon>
        <taxon>Hemibagrus</taxon>
    </lineage>
</organism>
<dbReference type="SUPFAM" id="SSF56672">
    <property type="entry name" value="DNA/RNA polymerases"/>
    <property type="match status" value="1"/>
</dbReference>